<dbReference type="PANTHER" id="PTHR34385:SF1">
    <property type="entry name" value="PEPTIDOGLYCAN L-ALANYL-D-GLUTAMATE ENDOPEPTIDASE CWLK"/>
    <property type="match status" value="1"/>
</dbReference>
<accession>A0A286EBU2</accession>
<name>A0A286EBU2_9NEIS</name>
<sequence>MWKAKFLVFLFINMLPIGLWAATPTLNQVSGMVSPQKDSRFTRIPSKYTNKTEYIQKDVMPDLERMIRAARQDGVNIRVISAFRSYSHQKNIWQRKWQRTSGRDKTRLRVILRYSSPPAFSRHHWGTDVDVNSLKLSYWAGVDGQKTLGWLQKNARKFGFCQVYAHGRNGGHAEEIWHWSHMRTAQPYYQVRMKNIKKINDLNVSGNHLLTPKLLKSYVVSVKSCGL</sequence>
<feature type="domain" description="D-alanyl-D-alanine carboxypeptidase-like core" evidence="2">
    <location>
        <begin position="53"/>
        <end position="181"/>
    </location>
</feature>
<dbReference type="GO" id="GO:0004180">
    <property type="term" value="F:carboxypeptidase activity"/>
    <property type="evidence" value="ECO:0007669"/>
    <property type="project" value="UniProtKB-KW"/>
</dbReference>
<dbReference type="RefSeq" id="WP_097114248.1">
    <property type="nucleotide sequence ID" value="NZ_CP083931.1"/>
</dbReference>
<dbReference type="GO" id="GO:0006508">
    <property type="term" value="P:proteolysis"/>
    <property type="evidence" value="ECO:0007669"/>
    <property type="project" value="InterPro"/>
</dbReference>
<dbReference type="Pfam" id="PF02557">
    <property type="entry name" value="VanY"/>
    <property type="match status" value="1"/>
</dbReference>
<feature type="chain" id="PRO_5012922395" evidence="1">
    <location>
        <begin position="22"/>
        <end position="227"/>
    </location>
</feature>
<dbReference type="Gene3D" id="3.30.1380.10">
    <property type="match status" value="1"/>
</dbReference>
<keyword evidence="4" id="KW-1185">Reference proteome</keyword>
<dbReference type="InterPro" id="IPR052179">
    <property type="entry name" value="DD-CPase-like"/>
</dbReference>
<dbReference type="PANTHER" id="PTHR34385">
    <property type="entry name" value="D-ALANYL-D-ALANINE CARBOXYPEPTIDASE"/>
    <property type="match status" value="1"/>
</dbReference>
<dbReference type="Proteomes" id="UP000219669">
    <property type="component" value="Unassembled WGS sequence"/>
</dbReference>
<evidence type="ECO:0000313" key="4">
    <source>
        <dbReference type="Proteomes" id="UP000219669"/>
    </source>
</evidence>
<dbReference type="InterPro" id="IPR003709">
    <property type="entry name" value="VanY-like_core_dom"/>
</dbReference>
<evidence type="ECO:0000256" key="1">
    <source>
        <dbReference type="SAM" id="SignalP"/>
    </source>
</evidence>
<dbReference type="CDD" id="cd14847">
    <property type="entry name" value="DD-carboxypeptidase_like"/>
    <property type="match status" value="1"/>
</dbReference>
<evidence type="ECO:0000259" key="2">
    <source>
        <dbReference type="Pfam" id="PF02557"/>
    </source>
</evidence>
<reference evidence="3 4" key="1">
    <citation type="submission" date="2017-09" db="EMBL/GenBank/DDBJ databases">
        <authorList>
            <person name="Ehlers B."/>
            <person name="Leendertz F.H."/>
        </authorList>
    </citation>
    <scope>NUCLEOTIDE SEQUENCE [LARGE SCALE GENOMIC DNA]</scope>
    <source>
        <strain evidence="3 4">DSM 16848</strain>
    </source>
</reference>
<keyword evidence="1" id="KW-0732">Signal</keyword>
<dbReference type="EMBL" id="OCNF01000008">
    <property type="protein sequence ID" value="SOD68304.1"/>
    <property type="molecule type" value="Genomic_DNA"/>
</dbReference>
<gene>
    <name evidence="3" type="ORF">SAMN02746062_01196</name>
</gene>
<keyword evidence="3" id="KW-0121">Carboxypeptidase</keyword>
<proteinExistence type="predicted"/>
<keyword evidence="3" id="KW-0378">Hydrolase</keyword>
<keyword evidence="3" id="KW-0645">Protease</keyword>
<dbReference type="AlphaFoldDB" id="A0A286EBU2"/>
<protein>
    <submittedName>
        <fullName evidence="3">D-alanyl-D-alanine carboxypeptidase</fullName>
    </submittedName>
</protein>
<feature type="signal peptide" evidence="1">
    <location>
        <begin position="1"/>
        <end position="21"/>
    </location>
</feature>
<dbReference type="OrthoDB" id="9792074at2"/>
<dbReference type="SUPFAM" id="SSF55166">
    <property type="entry name" value="Hedgehog/DD-peptidase"/>
    <property type="match status" value="1"/>
</dbReference>
<evidence type="ECO:0000313" key="3">
    <source>
        <dbReference type="EMBL" id="SOD68304.1"/>
    </source>
</evidence>
<organism evidence="3 4">
    <name type="scientific">Alysiella filiformis DSM 16848</name>
    <dbReference type="NCBI Taxonomy" id="1120981"/>
    <lineage>
        <taxon>Bacteria</taxon>
        <taxon>Pseudomonadati</taxon>
        <taxon>Pseudomonadota</taxon>
        <taxon>Betaproteobacteria</taxon>
        <taxon>Neisseriales</taxon>
        <taxon>Neisseriaceae</taxon>
        <taxon>Alysiella</taxon>
    </lineage>
</organism>
<dbReference type="InterPro" id="IPR009045">
    <property type="entry name" value="Zn_M74/Hedgehog-like"/>
</dbReference>